<feature type="transmembrane region" description="Helical" evidence="5">
    <location>
        <begin position="237"/>
        <end position="257"/>
    </location>
</feature>
<evidence type="ECO:0000256" key="2">
    <source>
        <dbReference type="ARBA" id="ARBA00022692"/>
    </source>
</evidence>
<protein>
    <submittedName>
        <fullName evidence="7">Inositol phosphorylceramide synthase</fullName>
    </submittedName>
</protein>
<feature type="transmembrane region" description="Helical" evidence="5">
    <location>
        <begin position="100"/>
        <end position="118"/>
    </location>
</feature>
<organism evidence="7 8">
    <name type="scientific">Amycolatopsis taiwanensis</name>
    <dbReference type="NCBI Taxonomy" id="342230"/>
    <lineage>
        <taxon>Bacteria</taxon>
        <taxon>Bacillati</taxon>
        <taxon>Actinomycetota</taxon>
        <taxon>Actinomycetes</taxon>
        <taxon>Pseudonocardiales</taxon>
        <taxon>Pseudonocardiaceae</taxon>
        <taxon>Amycolatopsis</taxon>
    </lineage>
</organism>
<feature type="transmembrane region" description="Helical" evidence="5">
    <location>
        <begin position="35"/>
        <end position="53"/>
    </location>
</feature>
<reference evidence="7" key="1">
    <citation type="submission" date="2023-03" db="EMBL/GenBank/DDBJ databases">
        <title>Amycolatopsis taiwanensis NBRC 103393.</title>
        <authorList>
            <person name="Ichikawa N."/>
            <person name="Sato H."/>
            <person name="Tonouchi N."/>
        </authorList>
    </citation>
    <scope>NUCLEOTIDE SEQUENCE</scope>
    <source>
        <strain evidence="7">NBRC 103393</strain>
    </source>
</reference>
<evidence type="ECO:0000313" key="7">
    <source>
        <dbReference type="EMBL" id="GLY66512.1"/>
    </source>
</evidence>
<dbReference type="PANTHER" id="PTHR31310">
    <property type="match status" value="1"/>
</dbReference>
<sequence>MSPREVATGRLSPLMARIRSVALAGRMGGRRPAPLIEVAGLLLVILLFSWLHAAAGKDAAAATANALALQSMERALHLDIELSANQWLTGHSAFIQPAVFYYRLYYAVIIGVLVWVFVRHVDVYVKVRRTLVAMAVLVLPVFWVLPMSPPRLALPGVVDIIAEHDLLGGHASPGIESGQNVYSAMPSMHVGWSLWCAYAAWCALRAAHPRLALLAWIFPLGMTAVVLTTGNHYVLDLAGSAVLLIVSIAVASVWGHLAGRRRARD</sequence>
<dbReference type="InterPro" id="IPR052185">
    <property type="entry name" value="IPC_Synthase-Related"/>
</dbReference>
<evidence type="ECO:0000256" key="4">
    <source>
        <dbReference type="ARBA" id="ARBA00023136"/>
    </source>
</evidence>
<evidence type="ECO:0000313" key="8">
    <source>
        <dbReference type="Proteomes" id="UP001165136"/>
    </source>
</evidence>
<dbReference type="GO" id="GO:0016020">
    <property type="term" value="C:membrane"/>
    <property type="evidence" value="ECO:0007669"/>
    <property type="project" value="UniProtKB-SubCell"/>
</dbReference>
<dbReference type="InterPro" id="IPR026841">
    <property type="entry name" value="Aur1/Ipt1"/>
</dbReference>
<evidence type="ECO:0000256" key="3">
    <source>
        <dbReference type="ARBA" id="ARBA00022989"/>
    </source>
</evidence>
<dbReference type="AlphaFoldDB" id="A0A9W6R2L5"/>
<feature type="transmembrane region" description="Helical" evidence="5">
    <location>
        <begin position="211"/>
        <end position="231"/>
    </location>
</feature>
<keyword evidence="8" id="KW-1185">Reference proteome</keyword>
<keyword evidence="2 5" id="KW-0812">Transmembrane</keyword>
<feature type="transmembrane region" description="Helical" evidence="5">
    <location>
        <begin position="130"/>
        <end position="148"/>
    </location>
</feature>
<gene>
    <name evidence="7" type="ORF">Atai01_31310</name>
</gene>
<accession>A0A9W6R2L5</accession>
<comment type="caution">
    <text evidence="7">The sequence shown here is derived from an EMBL/GenBank/DDBJ whole genome shotgun (WGS) entry which is preliminary data.</text>
</comment>
<feature type="domain" description="Inositolphosphotransferase Aur1/Ipt1" evidence="6">
    <location>
        <begin position="68"/>
        <end position="249"/>
    </location>
</feature>
<comment type="subcellular location">
    <subcellularLocation>
        <location evidence="1">Membrane</location>
        <topology evidence="1">Multi-pass membrane protein</topology>
    </subcellularLocation>
</comment>
<keyword evidence="4 5" id="KW-0472">Membrane</keyword>
<keyword evidence="3 5" id="KW-1133">Transmembrane helix</keyword>
<evidence type="ECO:0000256" key="1">
    <source>
        <dbReference type="ARBA" id="ARBA00004141"/>
    </source>
</evidence>
<feature type="transmembrane region" description="Helical" evidence="5">
    <location>
        <begin position="187"/>
        <end position="204"/>
    </location>
</feature>
<dbReference type="Proteomes" id="UP001165136">
    <property type="component" value="Unassembled WGS sequence"/>
</dbReference>
<proteinExistence type="predicted"/>
<dbReference type="Pfam" id="PF14378">
    <property type="entry name" value="PAP2_3"/>
    <property type="match status" value="1"/>
</dbReference>
<dbReference type="EMBL" id="BSTI01000006">
    <property type="protein sequence ID" value="GLY66512.1"/>
    <property type="molecule type" value="Genomic_DNA"/>
</dbReference>
<dbReference type="PANTHER" id="PTHR31310:SF7">
    <property type="entry name" value="PA-PHOSPHATASE RELATED-FAMILY PROTEIN DDB_G0268928"/>
    <property type="match status" value="1"/>
</dbReference>
<dbReference type="CDD" id="cd03386">
    <property type="entry name" value="PAP2_Aur1_like"/>
    <property type="match status" value="1"/>
</dbReference>
<evidence type="ECO:0000256" key="5">
    <source>
        <dbReference type="SAM" id="Phobius"/>
    </source>
</evidence>
<name>A0A9W6R2L5_9PSEU</name>
<evidence type="ECO:0000259" key="6">
    <source>
        <dbReference type="Pfam" id="PF14378"/>
    </source>
</evidence>